<organism evidence="1">
    <name type="scientific">Uncultured archaeon GZfos26G2</name>
    <dbReference type="NCBI Taxonomy" id="3386331"/>
    <lineage>
        <taxon>Archaea</taxon>
        <taxon>Methanobacteriati</taxon>
        <taxon>Methanobacteriota</taxon>
        <taxon>Stenosarchaea group</taxon>
        <taxon>Methanomicrobia</taxon>
        <taxon>Candidatus Methanophagales</taxon>
        <taxon>Candidatus Methanophagaceae</taxon>
        <taxon>Candidatus Methanophaga</taxon>
    </lineage>
</organism>
<proteinExistence type="predicted"/>
<protein>
    <submittedName>
        <fullName evidence="1">Uncharacterized protein</fullName>
    </submittedName>
</protein>
<gene>
    <name evidence="1" type="ORF">GZ1C11_34</name>
</gene>
<name>Q64CS7_UNCAG</name>
<evidence type="ECO:0000313" key="1">
    <source>
        <dbReference type="EMBL" id="AAU82800.1"/>
    </source>
</evidence>
<reference evidence="1" key="1">
    <citation type="journal article" date="2004" name="Science">
        <title>Reverse methanogenesis: testing the hypothesis with environmental genomics.</title>
        <authorList>
            <person name="Hallam S.J."/>
            <person name="Putnam N."/>
            <person name="Preston C.M."/>
            <person name="Detter J.C."/>
            <person name="Rokhsar D."/>
            <person name="Richardson P.M."/>
            <person name="DeLong E.F."/>
        </authorList>
    </citation>
    <scope>NUCLEOTIDE SEQUENCE</scope>
</reference>
<dbReference type="EMBL" id="AY714832">
    <property type="protein sequence ID" value="AAU82800.1"/>
    <property type="molecule type" value="Genomic_DNA"/>
</dbReference>
<dbReference type="AlphaFoldDB" id="Q64CS7"/>
<accession>Q64CS7</accession>
<sequence>MIRPISLEIIRLKFSSSSLQKTSMRLPDLSCLSMLHLGAPSTLYEQHSSGC</sequence>
<reference evidence="1" key="2">
    <citation type="submission" date="2004-08" db="EMBL/GenBank/DDBJ databases">
        <authorList>
            <person name="Putnam N."/>
            <person name="Detter J.C."/>
            <person name="Richardson P.M."/>
            <person name="Rokhsar D."/>
        </authorList>
    </citation>
    <scope>NUCLEOTIDE SEQUENCE</scope>
</reference>